<dbReference type="Gene3D" id="1.10.150.240">
    <property type="entry name" value="Putative phosphatase, domain 2"/>
    <property type="match status" value="1"/>
</dbReference>
<dbReference type="EMBL" id="KZ772674">
    <property type="protein sequence ID" value="PTQ49766.1"/>
    <property type="molecule type" value="Genomic_DNA"/>
</dbReference>
<dbReference type="NCBIfam" id="TIGR01509">
    <property type="entry name" value="HAD-SF-IA-v3"/>
    <property type="match status" value="1"/>
</dbReference>
<name>A0A2R6XUG4_MARPO</name>
<evidence type="ECO:0008006" key="7">
    <source>
        <dbReference type="Google" id="ProtNLM"/>
    </source>
</evidence>
<dbReference type="EMBL" id="KZ772674">
    <property type="protein sequence ID" value="PTQ49765.1"/>
    <property type="molecule type" value="Genomic_DNA"/>
</dbReference>
<dbReference type="GO" id="GO:0046872">
    <property type="term" value="F:metal ion binding"/>
    <property type="evidence" value="ECO:0007669"/>
    <property type="project" value="UniProtKB-KW"/>
</dbReference>
<evidence type="ECO:0000256" key="3">
    <source>
        <dbReference type="ARBA" id="ARBA00022842"/>
    </source>
</evidence>
<dbReference type="SFLD" id="SFLDG01129">
    <property type="entry name" value="C1.5:_HAD__Beta-PGM__Phosphata"/>
    <property type="match status" value="1"/>
</dbReference>
<keyword evidence="3" id="KW-0460">Magnesium</keyword>
<reference evidence="5" key="2">
    <citation type="submission" date="2017-12" db="EMBL/GenBank/DDBJ databases">
        <title>WGS assembly of Marchantia polymorpha.</title>
        <authorList>
            <person name="Bowman J.L."/>
            <person name="Kohchi T."/>
            <person name="Yamato K.T."/>
            <person name="Jenkins J."/>
            <person name="Shu S."/>
            <person name="Ishizaki K."/>
            <person name="Yamaoka S."/>
            <person name="Nishihama R."/>
            <person name="Nakamura Y."/>
            <person name="Berger F."/>
            <person name="Adam C."/>
            <person name="Aki S.S."/>
            <person name="Althoff F."/>
            <person name="Araki T."/>
            <person name="Arteaga-Vazquez M.A."/>
            <person name="Balasubrmanian S."/>
            <person name="Bauer D."/>
            <person name="Boehm C.R."/>
            <person name="Briginshaw L."/>
            <person name="Caballero-Perez J."/>
            <person name="Catarino B."/>
            <person name="Chen F."/>
            <person name="Chiyoda S."/>
            <person name="Chovatia M."/>
            <person name="Davies K.M."/>
            <person name="Delmans M."/>
            <person name="Demura T."/>
            <person name="Dierschke T."/>
            <person name="Dolan L."/>
            <person name="Dorantes-Acosta A.E."/>
            <person name="Eklund D.M."/>
            <person name="Florent S.N."/>
            <person name="Flores-Sandoval E."/>
            <person name="Fujiyama A."/>
            <person name="Fukuzawa H."/>
            <person name="Galik B."/>
            <person name="Grimanelli D."/>
            <person name="Grimwood J."/>
            <person name="Grossniklaus U."/>
            <person name="Hamada T."/>
            <person name="Haseloff J."/>
            <person name="Hetherington A.J."/>
            <person name="Higo A."/>
            <person name="Hirakawa Y."/>
            <person name="Hundley H.N."/>
            <person name="Ikeda Y."/>
            <person name="Inoue K."/>
            <person name="Inoue S."/>
            <person name="Ishida S."/>
            <person name="Jia Q."/>
            <person name="Kakita M."/>
            <person name="Kanazawa T."/>
            <person name="Kawai Y."/>
            <person name="Kawashima T."/>
            <person name="Kennedy M."/>
            <person name="Kinose K."/>
            <person name="Kinoshita T."/>
            <person name="Kohara Y."/>
            <person name="Koide E."/>
            <person name="Komatsu K."/>
            <person name="Kopischke S."/>
            <person name="Kubo M."/>
            <person name="Kyozuka J."/>
            <person name="Lagercrantz U."/>
            <person name="Lin S.S."/>
            <person name="Lindquist E."/>
            <person name="Lipzen A.M."/>
            <person name="Lu C."/>
            <person name="Luna E.D."/>
            <person name="Martienssen R.A."/>
            <person name="Minamino N."/>
            <person name="Mizutani M."/>
            <person name="Mizutani M."/>
            <person name="Mochizuki N."/>
            <person name="Monte I."/>
            <person name="Mosher R."/>
            <person name="Nagasaki H."/>
            <person name="Nakagami H."/>
            <person name="Naramoto S."/>
            <person name="Nishitani K."/>
            <person name="Ohtani M."/>
            <person name="Okamoto T."/>
            <person name="Okumura M."/>
            <person name="Phillips J."/>
            <person name="Pollak B."/>
            <person name="Reinders A."/>
            <person name="Roevekamp M."/>
            <person name="Sano R."/>
            <person name="Sawa S."/>
            <person name="Schmid M.W."/>
            <person name="Shirakawa M."/>
            <person name="Solano R."/>
            <person name="Spunde A."/>
            <person name="Suetsugu N."/>
            <person name="Sugano S."/>
            <person name="Sugiyama A."/>
            <person name="Sun R."/>
            <person name="Suzuki Y."/>
            <person name="Takenaka M."/>
            <person name="Takezawa D."/>
            <person name="Tomogane H."/>
            <person name="Tsuzuki M."/>
            <person name="Ueda T."/>
            <person name="Umeda M."/>
            <person name="Ward J.M."/>
            <person name="Watanabe Y."/>
            <person name="Yazaki K."/>
            <person name="Yokoyama R."/>
            <person name="Yoshitake Y."/>
            <person name="Yotsui I."/>
            <person name="Zachgo S."/>
            <person name="Schmutz J."/>
        </authorList>
    </citation>
    <scope>NUCLEOTIDE SEQUENCE [LARGE SCALE GENOMIC DNA]</scope>
    <source>
        <strain evidence="5">Tak-1</strain>
    </source>
</reference>
<dbReference type="SFLD" id="SFLDS00003">
    <property type="entry name" value="Haloacid_Dehalogenase"/>
    <property type="match status" value="1"/>
</dbReference>
<dbReference type="PANTHER" id="PTHR46193">
    <property type="entry name" value="6-PHOSPHOGLUCONATE PHOSPHATASE"/>
    <property type="match status" value="1"/>
</dbReference>
<proteinExistence type="predicted"/>
<feature type="region of interest" description="Disordered" evidence="4">
    <location>
        <begin position="234"/>
        <end position="282"/>
    </location>
</feature>
<dbReference type="Proteomes" id="UP000244005">
    <property type="component" value="Unassembled WGS sequence"/>
</dbReference>
<dbReference type="OMA" id="KVHAAAW"/>
<dbReference type="GO" id="GO:0003824">
    <property type="term" value="F:catalytic activity"/>
    <property type="evidence" value="ECO:0007669"/>
    <property type="project" value="UniProtKB-ARBA"/>
</dbReference>
<dbReference type="Gramene" id="Mp1g26570.1">
    <property type="protein sequence ID" value="Mp1g26570.1.cds"/>
    <property type="gene ID" value="Mp1g26570"/>
</dbReference>
<dbReference type="InterPro" id="IPR023214">
    <property type="entry name" value="HAD_sf"/>
</dbReference>
<dbReference type="InterPro" id="IPR023198">
    <property type="entry name" value="PGP-like_dom2"/>
</dbReference>
<dbReference type="SUPFAM" id="SSF56784">
    <property type="entry name" value="HAD-like"/>
    <property type="match status" value="1"/>
</dbReference>
<dbReference type="PRINTS" id="PR00413">
    <property type="entry name" value="HADHALOGNASE"/>
</dbReference>
<sequence>MGKPFPSSLELKAILFDVDGTITDSDPLHFQAFKEIFQQAGFNNGEPMTKEYFLKQISGKLNSVIAAEHFPLLDEPARAKITEEKEARFRSLAKEHTAEIPGLSRFVEWIKQRGLRRAAVSNSPRDNVEQVISALGLDDFFELVVIGNECERPKPFPDPYLKALQHFGVSAQQALVFEDSPAGTKAGAAAEIAVVGLTTGHPKAALLAAGASLIIEDYNDATLWAKLQRELGESEQEEQVSPGLLVQGPPDLLQLERTDPKQEVVQGIPVAQPEPPLQSSTT</sequence>
<dbReference type="CDD" id="cd07505">
    <property type="entry name" value="HAD_BPGM-like"/>
    <property type="match status" value="1"/>
</dbReference>
<evidence type="ECO:0000256" key="2">
    <source>
        <dbReference type="ARBA" id="ARBA00022723"/>
    </source>
</evidence>
<accession>A0A2R6XUG4</accession>
<protein>
    <recommendedName>
        <fullName evidence="7">Haloacid dehalogenase-like hydrolase domain-containing protein Sgpp</fullName>
    </recommendedName>
</protein>
<dbReference type="Gene3D" id="3.40.50.1000">
    <property type="entry name" value="HAD superfamily/HAD-like"/>
    <property type="match status" value="1"/>
</dbReference>
<dbReference type="SFLD" id="SFLDG01135">
    <property type="entry name" value="C1.5.6:_HAD__Beta-PGM__Phospha"/>
    <property type="match status" value="1"/>
</dbReference>
<keyword evidence="2" id="KW-0479">Metal-binding</keyword>
<evidence type="ECO:0000256" key="4">
    <source>
        <dbReference type="SAM" id="MobiDB-lite"/>
    </source>
</evidence>
<dbReference type="OrthoDB" id="40579at2759"/>
<dbReference type="Pfam" id="PF13419">
    <property type="entry name" value="HAD_2"/>
    <property type="match status" value="1"/>
</dbReference>
<evidence type="ECO:0000313" key="6">
    <source>
        <dbReference type="Proteomes" id="UP000244005"/>
    </source>
</evidence>
<organism evidence="5 6">
    <name type="scientific">Marchantia polymorpha</name>
    <name type="common">Common liverwort</name>
    <name type="synonym">Marchantia aquatica</name>
    <dbReference type="NCBI Taxonomy" id="3197"/>
    <lineage>
        <taxon>Eukaryota</taxon>
        <taxon>Viridiplantae</taxon>
        <taxon>Streptophyta</taxon>
        <taxon>Embryophyta</taxon>
        <taxon>Marchantiophyta</taxon>
        <taxon>Marchantiopsida</taxon>
        <taxon>Marchantiidae</taxon>
        <taxon>Marchantiales</taxon>
        <taxon>Marchantiaceae</taxon>
        <taxon>Marchantia</taxon>
    </lineage>
</organism>
<keyword evidence="6" id="KW-1185">Reference proteome</keyword>
<dbReference type="InterPro" id="IPR036412">
    <property type="entry name" value="HAD-like_sf"/>
</dbReference>
<reference evidence="6" key="1">
    <citation type="journal article" date="2017" name="Cell">
        <title>Insights into land plant evolution garnered from the Marchantia polymorpha genome.</title>
        <authorList>
            <person name="Bowman J.L."/>
            <person name="Kohchi T."/>
            <person name="Yamato K.T."/>
            <person name="Jenkins J."/>
            <person name="Shu S."/>
            <person name="Ishizaki K."/>
            <person name="Yamaoka S."/>
            <person name="Nishihama R."/>
            <person name="Nakamura Y."/>
            <person name="Berger F."/>
            <person name="Adam C."/>
            <person name="Aki S.S."/>
            <person name="Althoff F."/>
            <person name="Araki T."/>
            <person name="Arteaga-Vazquez M.A."/>
            <person name="Balasubrmanian S."/>
            <person name="Barry K."/>
            <person name="Bauer D."/>
            <person name="Boehm C.R."/>
            <person name="Briginshaw L."/>
            <person name="Caballero-Perez J."/>
            <person name="Catarino B."/>
            <person name="Chen F."/>
            <person name="Chiyoda S."/>
            <person name="Chovatia M."/>
            <person name="Davies K.M."/>
            <person name="Delmans M."/>
            <person name="Demura T."/>
            <person name="Dierschke T."/>
            <person name="Dolan L."/>
            <person name="Dorantes-Acosta A.E."/>
            <person name="Eklund D.M."/>
            <person name="Florent S.N."/>
            <person name="Flores-Sandoval E."/>
            <person name="Fujiyama A."/>
            <person name="Fukuzawa H."/>
            <person name="Galik B."/>
            <person name="Grimanelli D."/>
            <person name="Grimwood J."/>
            <person name="Grossniklaus U."/>
            <person name="Hamada T."/>
            <person name="Haseloff J."/>
            <person name="Hetherington A.J."/>
            <person name="Higo A."/>
            <person name="Hirakawa Y."/>
            <person name="Hundley H.N."/>
            <person name="Ikeda Y."/>
            <person name="Inoue K."/>
            <person name="Inoue S.I."/>
            <person name="Ishida S."/>
            <person name="Jia Q."/>
            <person name="Kakita M."/>
            <person name="Kanazawa T."/>
            <person name="Kawai Y."/>
            <person name="Kawashima T."/>
            <person name="Kennedy M."/>
            <person name="Kinose K."/>
            <person name="Kinoshita T."/>
            <person name="Kohara Y."/>
            <person name="Koide E."/>
            <person name="Komatsu K."/>
            <person name="Kopischke S."/>
            <person name="Kubo M."/>
            <person name="Kyozuka J."/>
            <person name="Lagercrantz U."/>
            <person name="Lin S.S."/>
            <person name="Lindquist E."/>
            <person name="Lipzen A.M."/>
            <person name="Lu C.W."/>
            <person name="De Luna E."/>
            <person name="Martienssen R.A."/>
            <person name="Minamino N."/>
            <person name="Mizutani M."/>
            <person name="Mizutani M."/>
            <person name="Mochizuki N."/>
            <person name="Monte I."/>
            <person name="Mosher R."/>
            <person name="Nagasaki H."/>
            <person name="Nakagami H."/>
            <person name="Naramoto S."/>
            <person name="Nishitani K."/>
            <person name="Ohtani M."/>
            <person name="Okamoto T."/>
            <person name="Okumura M."/>
            <person name="Phillips J."/>
            <person name="Pollak B."/>
            <person name="Reinders A."/>
            <person name="Rovekamp M."/>
            <person name="Sano R."/>
            <person name="Sawa S."/>
            <person name="Schmid M.W."/>
            <person name="Shirakawa M."/>
            <person name="Solano R."/>
            <person name="Spunde A."/>
            <person name="Suetsugu N."/>
            <person name="Sugano S."/>
            <person name="Sugiyama A."/>
            <person name="Sun R."/>
            <person name="Suzuki Y."/>
            <person name="Takenaka M."/>
            <person name="Takezawa D."/>
            <person name="Tomogane H."/>
            <person name="Tsuzuki M."/>
            <person name="Ueda T."/>
            <person name="Umeda M."/>
            <person name="Ward J.M."/>
            <person name="Watanabe Y."/>
            <person name="Yazaki K."/>
            <person name="Yokoyama R."/>
            <person name="Yoshitake Y."/>
            <person name="Yotsui I."/>
            <person name="Zachgo S."/>
            <person name="Schmutz J."/>
        </authorList>
    </citation>
    <scope>NUCLEOTIDE SEQUENCE [LARGE SCALE GENOMIC DNA]</scope>
    <source>
        <strain evidence="6">Tak-1</strain>
    </source>
</reference>
<gene>
    <name evidence="5" type="ORF">MARPO_0002s0221</name>
</gene>
<dbReference type="InterPro" id="IPR041492">
    <property type="entry name" value="HAD_2"/>
</dbReference>
<comment type="cofactor">
    <cofactor evidence="1">
        <name>Mg(2+)</name>
        <dbReference type="ChEBI" id="CHEBI:18420"/>
    </cofactor>
</comment>
<dbReference type="Gramene" id="Mp1g26570.4">
    <property type="protein sequence ID" value="Mp1g26570.4.cds"/>
    <property type="gene ID" value="Mp1g26570"/>
</dbReference>
<dbReference type="PANTHER" id="PTHR46193:SF19">
    <property type="entry name" value="HALOACID DEHALOGENASE-LIKE HYDROLASE DOMAIN-CONTAINING PROTEIN SGPP"/>
    <property type="match status" value="1"/>
</dbReference>
<dbReference type="InterPro" id="IPR051600">
    <property type="entry name" value="Beta-PGM-like"/>
</dbReference>
<evidence type="ECO:0000256" key="1">
    <source>
        <dbReference type="ARBA" id="ARBA00001946"/>
    </source>
</evidence>
<dbReference type="AlphaFoldDB" id="A0A2R6XUG4"/>
<evidence type="ECO:0000313" key="5">
    <source>
        <dbReference type="EMBL" id="PTQ49765.1"/>
    </source>
</evidence>
<dbReference type="InterPro" id="IPR006439">
    <property type="entry name" value="HAD-SF_hydro_IA"/>
</dbReference>